<sequence>MIGCKVMRTLASVEIEIMLILGLPCCHSSSSVRCLENVELPSVVPLPEDPYEAIRQAYLDGTDTESEPFEDPVETETPESPLTVAPPTSLPVSTSSTLVPILCRTARMAVRLPPAMPPGLSASMADVAAMSESVFLEDDEEEDDEEDEEIEESLDSDSVSEDTKDEGPTAEDEDPAAGNEGPSMGVESRGLDNGGHSVERDGLGLEEEEEAVPEGQQRAVSVVGATMSTPFGLGTGSGTELESERPERVSTSRQPTLTTWTDPEDGMVYIDVPAYPPPSLPVQTPPSPEWSSGSLPISLSPSIVPSPISSPMIPLTGGLIRDHAVRLEELSPALFERYDRDIGELFNRSKAVRDDIFSQRYRFRSLEHDQERVAVTFGALWRLVLALESWAGQTDAQRVALWHAISDAQGENRELQLQLAEERRARLELAEIVDSMRRGQEH</sequence>
<organism evidence="3 4">
    <name type="scientific">Tanacetum coccineum</name>
    <dbReference type="NCBI Taxonomy" id="301880"/>
    <lineage>
        <taxon>Eukaryota</taxon>
        <taxon>Viridiplantae</taxon>
        <taxon>Streptophyta</taxon>
        <taxon>Embryophyta</taxon>
        <taxon>Tracheophyta</taxon>
        <taxon>Spermatophyta</taxon>
        <taxon>Magnoliopsida</taxon>
        <taxon>eudicotyledons</taxon>
        <taxon>Gunneridae</taxon>
        <taxon>Pentapetalae</taxon>
        <taxon>asterids</taxon>
        <taxon>campanulids</taxon>
        <taxon>Asterales</taxon>
        <taxon>Asteraceae</taxon>
        <taxon>Asteroideae</taxon>
        <taxon>Anthemideae</taxon>
        <taxon>Anthemidinae</taxon>
        <taxon>Tanacetum</taxon>
    </lineage>
</organism>
<evidence type="ECO:0000313" key="3">
    <source>
        <dbReference type="EMBL" id="GJT18887.1"/>
    </source>
</evidence>
<dbReference type="EMBL" id="BQNB010013674">
    <property type="protein sequence ID" value="GJT18887.1"/>
    <property type="molecule type" value="Genomic_DNA"/>
</dbReference>
<evidence type="ECO:0000313" key="4">
    <source>
        <dbReference type="Proteomes" id="UP001151760"/>
    </source>
</evidence>
<gene>
    <name evidence="3" type="ORF">Tco_0877593</name>
</gene>
<feature type="signal peptide" evidence="2">
    <location>
        <begin position="1"/>
        <end position="22"/>
    </location>
</feature>
<keyword evidence="2" id="KW-0732">Signal</keyword>
<feature type="compositionally biased region" description="Acidic residues" evidence="1">
    <location>
        <begin position="62"/>
        <end position="77"/>
    </location>
</feature>
<feature type="region of interest" description="Disordered" evidence="1">
    <location>
        <begin position="62"/>
        <end position="91"/>
    </location>
</feature>
<name>A0ABQ5BYH5_9ASTR</name>
<evidence type="ECO:0000256" key="1">
    <source>
        <dbReference type="SAM" id="MobiDB-lite"/>
    </source>
</evidence>
<reference evidence="3" key="2">
    <citation type="submission" date="2022-01" db="EMBL/GenBank/DDBJ databases">
        <authorList>
            <person name="Yamashiro T."/>
            <person name="Shiraishi A."/>
            <person name="Satake H."/>
            <person name="Nakayama K."/>
        </authorList>
    </citation>
    <scope>NUCLEOTIDE SEQUENCE</scope>
</reference>
<feature type="region of interest" description="Disordered" evidence="1">
    <location>
        <begin position="135"/>
        <end position="264"/>
    </location>
</feature>
<accession>A0ABQ5BYH5</accession>
<reference evidence="3" key="1">
    <citation type="journal article" date="2022" name="Int. J. Mol. Sci.">
        <title>Draft Genome of Tanacetum Coccineum: Genomic Comparison of Closely Related Tanacetum-Family Plants.</title>
        <authorList>
            <person name="Yamashiro T."/>
            <person name="Shiraishi A."/>
            <person name="Nakayama K."/>
            <person name="Satake H."/>
        </authorList>
    </citation>
    <scope>NUCLEOTIDE SEQUENCE</scope>
</reference>
<dbReference type="Proteomes" id="UP001151760">
    <property type="component" value="Unassembled WGS sequence"/>
</dbReference>
<keyword evidence="4" id="KW-1185">Reference proteome</keyword>
<feature type="compositionally biased region" description="Acidic residues" evidence="1">
    <location>
        <begin position="135"/>
        <end position="160"/>
    </location>
</feature>
<comment type="caution">
    <text evidence="3">The sequence shown here is derived from an EMBL/GenBank/DDBJ whole genome shotgun (WGS) entry which is preliminary data.</text>
</comment>
<feature type="chain" id="PRO_5047321943" evidence="2">
    <location>
        <begin position="23"/>
        <end position="442"/>
    </location>
</feature>
<feature type="compositionally biased region" description="Polar residues" evidence="1">
    <location>
        <begin position="251"/>
        <end position="261"/>
    </location>
</feature>
<protein>
    <submittedName>
        <fullName evidence="3">Uncharacterized protein</fullName>
    </submittedName>
</protein>
<evidence type="ECO:0000256" key="2">
    <source>
        <dbReference type="SAM" id="SignalP"/>
    </source>
</evidence>
<proteinExistence type="predicted"/>